<dbReference type="GO" id="GO:0060271">
    <property type="term" value="P:cilium assembly"/>
    <property type="evidence" value="ECO:0007669"/>
    <property type="project" value="TreeGrafter"/>
</dbReference>
<feature type="transmembrane region" description="Helical" evidence="12">
    <location>
        <begin position="23"/>
        <end position="41"/>
    </location>
</feature>
<dbReference type="RefSeq" id="XP_028128279.1">
    <property type="nucleotide sequence ID" value="XM_028272478.1"/>
</dbReference>
<comment type="similarity">
    <text evidence="2">Belongs to the TMEM231 family.</text>
</comment>
<evidence type="ECO:0000256" key="8">
    <source>
        <dbReference type="ARBA" id="ARBA00023136"/>
    </source>
</evidence>
<dbReference type="AlphaFoldDB" id="A0A6P7EYG5"/>
<reference evidence="13" key="2">
    <citation type="submission" date="2025-05" db="UniProtKB">
        <authorList>
            <consortium name="EnsemblMetazoa"/>
        </authorList>
    </citation>
    <scope>IDENTIFICATION</scope>
</reference>
<dbReference type="PANTHER" id="PTHR14605">
    <property type="entry name" value="CHST5 PROTEIN"/>
    <property type="match status" value="1"/>
</dbReference>
<organism evidence="15">
    <name type="scientific">Diabrotica virgifera virgifera</name>
    <name type="common">western corn rootworm</name>
    <dbReference type="NCBI Taxonomy" id="50390"/>
    <lineage>
        <taxon>Eukaryota</taxon>
        <taxon>Metazoa</taxon>
        <taxon>Ecdysozoa</taxon>
        <taxon>Arthropoda</taxon>
        <taxon>Hexapoda</taxon>
        <taxon>Insecta</taxon>
        <taxon>Pterygota</taxon>
        <taxon>Neoptera</taxon>
        <taxon>Endopterygota</taxon>
        <taxon>Coleoptera</taxon>
        <taxon>Polyphaga</taxon>
        <taxon>Cucujiformia</taxon>
        <taxon>Chrysomeloidea</taxon>
        <taxon>Chrysomelidae</taxon>
        <taxon>Galerucinae</taxon>
        <taxon>Diabroticina</taxon>
        <taxon>Diabroticites</taxon>
        <taxon>Diabrotica</taxon>
    </lineage>
</organism>
<comment type="function">
    <text evidence="11">Transmembrane component of the tectonic-like complex, a complex localized at the transition zone of primary cilia and acting as a barrier that prevents diffusion of transmembrane proteins between the cilia and plasma membranes. Required for ciliogenesis and sonic hedgehog/SHH signaling.</text>
</comment>
<keyword evidence="8 12" id="KW-0472">Membrane</keyword>
<evidence type="ECO:0000256" key="5">
    <source>
        <dbReference type="ARBA" id="ARBA00022692"/>
    </source>
</evidence>
<evidence type="ECO:0000313" key="15">
    <source>
        <dbReference type="RefSeq" id="XP_028128279.1"/>
    </source>
</evidence>
<evidence type="ECO:0000256" key="7">
    <source>
        <dbReference type="ARBA" id="ARBA00023069"/>
    </source>
</evidence>
<dbReference type="Proteomes" id="UP001652700">
    <property type="component" value="Unplaced"/>
</dbReference>
<keyword evidence="6 12" id="KW-1133">Transmembrane helix</keyword>
<dbReference type="GO" id="GO:0032880">
    <property type="term" value="P:regulation of protein localization"/>
    <property type="evidence" value="ECO:0007669"/>
    <property type="project" value="TreeGrafter"/>
</dbReference>
<accession>A0A6P7EYG5</accession>
<protein>
    <recommendedName>
        <fullName evidence="3">Transmembrane protein 231</fullName>
    </recommendedName>
</protein>
<gene>
    <name evidence="15" type="primary">LOC114324611</name>
</gene>
<evidence type="ECO:0000256" key="3">
    <source>
        <dbReference type="ARBA" id="ARBA00015087"/>
    </source>
</evidence>
<name>A0A6P7EYG5_DIAVI</name>
<dbReference type="GO" id="GO:0060170">
    <property type="term" value="C:ciliary membrane"/>
    <property type="evidence" value="ECO:0007669"/>
    <property type="project" value="UniProtKB-SubCell"/>
</dbReference>
<keyword evidence="4" id="KW-1003">Cell membrane</keyword>
<dbReference type="InterPro" id="IPR019306">
    <property type="entry name" value="TMEM231"/>
</dbReference>
<evidence type="ECO:0000256" key="9">
    <source>
        <dbReference type="ARBA" id="ARBA00023180"/>
    </source>
</evidence>
<keyword evidence="5 12" id="KW-0812">Transmembrane</keyword>
<dbReference type="OrthoDB" id="426438at2759"/>
<evidence type="ECO:0000256" key="1">
    <source>
        <dbReference type="ARBA" id="ARBA00004272"/>
    </source>
</evidence>
<evidence type="ECO:0000256" key="12">
    <source>
        <dbReference type="SAM" id="Phobius"/>
    </source>
</evidence>
<dbReference type="InParanoid" id="A0A6P7EYG5"/>
<dbReference type="KEGG" id="dvv:114324611"/>
<proteinExistence type="inferred from homology"/>
<evidence type="ECO:0000256" key="2">
    <source>
        <dbReference type="ARBA" id="ARBA00009082"/>
    </source>
</evidence>
<dbReference type="PANTHER" id="PTHR14605:SF1">
    <property type="entry name" value="TRANSMEMBRANE PROTEIN 231"/>
    <property type="match status" value="1"/>
</dbReference>
<feature type="transmembrane region" description="Helical" evidence="12">
    <location>
        <begin position="259"/>
        <end position="280"/>
    </location>
</feature>
<reference evidence="15" key="1">
    <citation type="submission" date="2025-04" db="UniProtKB">
        <authorList>
            <consortium name="RefSeq"/>
        </authorList>
    </citation>
    <scope>IDENTIFICATION</scope>
    <source>
        <tissue evidence="15">Whole insect</tissue>
    </source>
</reference>
<keyword evidence="9" id="KW-0325">Glycoprotein</keyword>
<evidence type="ECO:0000313" key="13">
    <source>
        <dbReference type="EnsemblMetazoa" id="XP_028128279.1"/>
    </source>
</evidence>
<keyword evidence="14" id="KW-1185">Reference proteome</keyword>
<evidence type="ECO:0000256" key="6">
    <source>
        <dbReference type="ARBA" id="ARBA00022989"/>
    </source>
</evidence>
<evidence type="ECO:0000313" key="14">
    <source>
        <dbReference type="Proteomes" id="UP001652700"/>
    </source>
</evidence>
<dbReference type="GO" id="GO:0035869">
    <property type="term" value="C:ciliary transition zone"/>
    <property type="evidence" value="ECO:0007669"/>
    <property type="project" value="TreeGrafter"/>
</dbReference>
<dbReference type="Pfam" id="PF10149">
    <property type="entry name" value="TM231"/>
    <property type="match status" value="1"/>
</dbReference>
<sequence>MVVLEIFTQTVKTRYKSTLCSKATFLAVISWLFKIIVPYIICYKTGGFWLKTDFYYEQPKVNLEGDYLITAVTNNLSNPIICSTYSYYKSYLSDLDFCSSIKLREIDKNFDAKNDELRFQVNINLHSYKINSINIVLPIKYELSDLCQLKMQSLIYYQHNFHQERATKLRIFANLNFIQSSAIPCRRKHSEDFNNPLIKNGDESKNFLIENIIAAYLERNVTTHLSNINTFVGTESSTSFVLELKVKYPENQIYYQPNFWHILKFAWMQYLAVYIITAWLSRKVNKYIFRHRLVWYFTDNPFKAK</sequence>
<dbReference type="EnsemblMetazoa" id="XM_028272478.2">
    <property type="protein sequence ID" value="XP_028128279.1"/>
    <property type="gene ID" value="LOC114324611"/>
</dbReference>
<keyword evidence="7" id="KW-0969">Cilium</keyword>
<evidence type="ECO:0000256" key="10">
    <source>
        <dbReference type="ARBA" id="ARBA00023273"/>
    </source>
</evidence>
<evidence type="ECO:0000256" key="11">
    <source>
        <dbReference type="ARBA" id="ARBA00024803"/>
    </source>
</evidence>
<evidence type="ECO:0000256" key="4">
    <source>
        <dbReference type="ARBA" id="ARBA00022475"/>
    </source>
</evidence>
<comment type="subcellular location">
    <subcellularLocation>
        <location evidence="1">Cell projection</location>
        <location evidence="1">Cilium membrane</location>
        <topology evidence="1">Multi-pass membrane protein</topology>
    </subcellularLocation>
</comment>
<keyword evidence="10" id="KW-0966">Cell projection</keyword>
<dbReference type="FunCoup" id="A0A6P7EYG5">
    <property type="interactions" value="40"/>
</dbReference>
<dbReference type="GeneID" id="114324611"/>